<dbReference type="Proteomes" id="UP000712007">
    <property type="component" value="Unassembled WGS sequence"/>
</dbReference>
<dbReference type="PANTHER" id="PTHR43190:SF3">
    <property type="entry name" value="N-ACETYL-D-GLUCOSAMINE KINASE"/>
    <property type="match status" value="1"/>
</dbReference>
<name>A0A940IEX4_9BACT</name>
<dbReference type="Gene3D" id="3.30.420.40">
    <property type="match status" value="2"/>
</dbReference>
<accession>A0A940IEX4</accession>
<dbReference type="AlphaFoldDB" id="A0A940IEX4"/>
<evidence type="ECO:0000313" key="2">
    <source>
        <dbReference type="Proteomes" id="UP000712007"/>
    </source>
</evidence>
<reference evidence="1" key="1">
    <citation type="submission" date="2020-10" db="EMBL/GenBank/DDBJ databases">
        <authorList>
            <person name="Gilroy R."/>
        </authorList>
    </citation>
    <scope>NUCLEOTIDE SEQUENCE</scope>
    <source>
        <strain evidence="1">3924</strain>
    </source>
</reference>
<dbReference type="SUPFAM" id="SSF53067">
    <property type="entry name" value="Actin-like ATPase domain"/>
    <property type="match status" value="2"/>
</dbReference>
<protein>
    <recommendedName>
        <fullName evidence="3">N-acetylglucosamine kinase</fullName>
    </recommendedName>
</protein>
<evidence type="ECO:0000313" key="1">
    <source>
        <dbReference type="EMBL" id="MBO8440144.1"/>
    </source>
</evidence>
<sequence>MMMLIADSGSTKTLWCMADGGVELSRMETAGLNPYYHDAGSIDRVVTDVAAVFHAANAVGCVAFYGAGCTGGDKNEMIYSALCSHFPSAQIEVCSDMLGAARALLQRSRGVACILGTGSNSCLYDGQSIADNVPAGGYVLGDEGSGAYLGKRLVSEYIKRRMPDEVATLFERECSASVSDIIENVYRRPFPNRYLAKYAKFIAAHARSEPWLYALVYDSFTEFLRRNVCAYPGWEAIPVGFVGSVAWYFRDILRDAAAGCGVTVGDVMQNPIEGLLRYYKPKTVIRTF</sequence>
<comment type="caution">
    <text evidence="1">The sequence shown here is derived from an EMBL/GenBank/DDBJ whole genome shotgun (WGS) entry which is preliminary data.</text>
</comment>
<evidence type="ECO:0008006" key="3">
    <source>
        <dbReference type="Google" id="ProtNLM"/>
    </source>
</evidence>
<dbReference type="InterPro" id="IPR052519">
    <property type="entry name" value="Euk-type_GlcNAc_Kinase"/>
</dbReference>
<proteinExistence type="predicted"/>
<dbReference type="PANTHER" id="PTHR43190">
    <property type="entry name" value="N-ACETYL-D-GLUCOSAMINE KINASE"/>
    <property type="match status" value="1"/>
</dbReference>
<dbReference type="InterPro" id="IPR043129">
    <property type="entry name" value="ATPase_NBD"/>
</dbReference>
<organism evidence="1 2">
    <name type="scientific">Candidatus Aphodosoma intestinipullorum</name>
    <dbReference type="NCBI Taxonomy" id="2840674"/>
    <lineage>
        <taxon>Bacteria</taxon>
        <taxon>Pseudomonadati</taxon>
        <taxon>Bacteroidota</taxon>
        <taxon>Bacteroidia</taxon>
        <taxon>Bacteroidales</taxon>
        <taxon>Candidatus Aphodosoma</taxon>
    </lineage>
</organism>
<gene>
    <name evidence="1" type="ORF">IAC51_05775</name>
</gene>
<reference evidence="1" key="2">
    <citation type="journal article" date="2021" name="PeerJ">
        <title>Extensive microbial diversity within the chicken gut microbiome revealed by metagenomics and culture.</title>
        <authorList>
            <person name="Gilroy R."/>
            <person name="Ravi A."/>
            <person name="Getino M."/>
            <person name="Pursley I."/>
            <person name="Horton D.L."/>
            <person name="Alikhan N.F."/>
            <person name="Baker D."/>
            <person name="Gharbi K."/>
            <person name="Hall N."/>
            <person name="Watson M."/>
            <person name="Adriaenssens E.M."/>
            <person name="Foster-Nyarko E."/>
            <person name="Jarju S."/>
            <person name="Secka A."/>
            <person name="Antonio M."/>
            <person name="Oren A."/>
            <person name="Chaudhuri R.R."/>
            <person name="La Ragione R."/>
            <person name="Hildebrand F."/>
            <person name="Pallen M.J."/>
        </authorList>
    </citation>
    <scope>NUCLEOTIDE SEQUENCE</scope>
    <source>
        <strain evidence="1">3924</strain>
    </source>
</reference>
<dbReference type="EMBL" id="JADIMV010000100">
    <property type="protein sequence ID" value="MBO8440144.1"/>
    <property type="molecule type" value="Genomic_DNA"/>
</dbReference>
<dbReference type="CDD" id="cd24079">
    <property type="entry name" value="ASKHA_NBD_PG1100-like"/>
    <property type="match status" value="1"/>
</dbReference>
<dbReference type="Gene3D" id="1.10.720.160">
    <property type="match status" value="1"/>
</dbReference>